<proteinExistence type="predicted"/>
<dbReference type="AlphaFoldDB" id="A0A8C9AV00"/>
<sequence>LFLPPSRLLPARPTPSGTHVVSSGRSPSRAVAARAARSTVWQRKTTSCGEKRRPRDPSRHWGDVAILNRGFTGAQSWPGPSIGYESSVRRFCMLHVWGKYTRS</sequence>
<protein>
    <submittedName>
        <fullName evidence="2">Uncharacterized protein</fullName>
    </submittedName>
</protein>
<keyword evidence="3" id="KW-1185">Reference proteome</keyword>
<dbReference type="Proteomes" id="UP000694554">
    <property type="component" value="Chromosome 2"/>
</dbReference>
<feature type="compositionally biased region" description="Basic and acidic residues" evidence="1">
    <location>
        <begin position="49"/>
        <end position="61"/>
    </location>
</feature>
<reference evidence="2" key="3">
    <citation type="submission" date="2025-09" db="UniProtKB">
        <authorList>
            <consortium name="Ensembl"/>
        </authorList>
    </citation>
    <scope>IDENTIFICATION</scope>
</reference>
<evidence type="ECO:0000313" key="3">
    <source>
        <dbReference type="Proteomes" id="UP000694554"/>
    </source>
</evidence>
<reference evidence="2" key="1">
    <citation type="submission" date="2019-08" db="EMBL/GenBank/DDBJ databases">
        <title>Phocoena sinus (Vaquita) genome, mPhoSin1, primary haplotype.</title>
        <authorList>
            <person name="Morin P."/>
            <person name="Mountcastle J."/>
            <person name="Fungtammasan C."/>
            <person name="Rhie A."/>
            <person name="Rojas-Bracho L."/>
            <person name="Smith C.R."/>
            <person name="Taylor B.L."/>
            <person name="Gulland F.M.D."/>
            <person name="Musser W."/>
            <person name="Houck M."/>
            <person name="Haase B."/>
            <person name="Paez S."/>
            <person name="Howe K."/>
            <person name="Torrance J."/>
            <person name="Formenti G."/>
            <person name="Phillippy A."/>
            <person name="Ryder O."/>
            <person name="Jarvis E.D."/>
            <person name="Fedrigo O."/>
        </authorList>
    </citation>
    <scope>NUCLEOTIDE SEQUENCE [LARGE SCALE GENOMIC DNA]</scope>
</reference>
<name>A0A8C9AV00_PHOSS</name>
<feature type="compositionally biased region" description="Low complexity" evidence="1">
    <location>
        <begin position="20"/>
        <end position="40"/>
    </location>
</feature>
<evidence type="ECO:0000256" key="1">
    <source>
        <dbReference type="SAM" id="MobiDB-lite"/>
    </source>
</evidence>
<reference evidence="2" key="2">
    <citation type="submission" date="2025-08" db="UniProtKB">
        <authorList>
            <consortium name="Ensembl"/>
        </authorList>
    </citation>
    <scope>IDENTIFICATION</scope>
</reference>
<dbReference type="Ensembl" id="ENSPSNT00000000685.1">
    <property type="protein sequence ID" value="ENSPSNP00000000564.1"/>
    <property type="gene ID" value="ENSPSNG00000000498.1"/>
</dbReference>
<feature type="region of interest" description="Disordered" evidence="1">
    <location>
        <begin position="1"/>
        <end position="61"/>
    </location>
</feature>
<evidence type="ECO:0000313" key="2">
    <source>
        <dbReference type="Ensembl" id="ENSPSNP00000000564.1"/>
    </source>
</evidence>
<organism evidence="2 3">
    <name type="scientific">Phocoena sinus</name>
    <name type="common">Vaquita</name>
    <dbReference type="NCBI Taxonomy" id="42100"/>
    <lineage>
        <taxon>Eukaryota</taxon>
        <taxon>Metazoa</taxon>
        <taxon>Chordata</taxon>
        <taxon>Craniata</taxon>
        <taxon>Vertebrata</taxon>
        <taxon>Euteleostomi</taxon>
        <taxon>Mammalia</taxon>
        <taxon>Eutheria</taxon>
        <taxon>Laurasiatheria</taxon>
        <taxon>Artiodactyla</taxon>
        <taxon>Whippomorpha</taxon>
        <taxon>Cetacea</taxon>
        <taxon>Odontoceti</taxon>
        <taxon>Phocoenidae</taxon>
        <taxon>Phocoena</taxon>
    </lineage>
</organism>
<accession>A0A8C9AV00</accession>